<dbReference type="AlphaFoldDB" id="A0ABD1MXT7"/>
<feature type="compositionally biased region" description="Low complexity" evidence="1">
    <location>
        <begin position="102"/>
        <end position="119"/>
    </location>
</feature>
<evidence type="ECO:0000313" key="2">
    <source>
        <dbReference type="EMBL" id="KAL2340630.1"/>
    </source>
</evidence>
<organism evidence="2 3">
    <name type="scientific">Flemingia macrophylla</name>
    <dbReference type="NCBI Taxonomy" id="520843"/>
    <lineage>
        <taxon>Eukaryota</taxon>
        <taxon>Viridiplantae</taxon>
        <taxon>Streptophyta</taxon>
        <taxon>Embryophyta</taxon>
        <taxon>Tracheophyta</taxon>
        <taxon>Spermatophyta</taxon>
        <taxon>Magnoliopsida</taxon>
        <taxon>eudicotyledons</taxon>
        <taxon>Gunneridae</taxon>
        <taxon>Pentapetalae</taxon>
        <taxon>rosids</taxon>
        <taxon>fabids</taxon>
        <taxon>Fabales</taxon>
        <taxon>Fabaceae</taxon>
        <taxon>Papilionoideae</taxon>
        <taxon>50 kb inversion clade</taxon>
        <taxon>NPAAA clade</taxon>
        <taxon>indigoferoid/millettioid clade</taxon>
        <taxon>Phaseoleae</taxon>
        <taxon>Flemingia</taxon>
    </lineage>
</organism>
<feature type="region of interest" description="Disordered" evidence="1">
    <location>
        <begin position="88"/>
        <end position="127"/>
    </location>
</feature>
<comment type="caution">
    <text evidence="2">The sequence shown here is derived from an EMBL/GenBank/DDBJ whole genome shotgun (WGS) entry which is preliminary data.</text>
</comment>
<feature type="compositionally biased region" description="Acidic residues" evidence="1">
    <location>
        <begin position="241"/>
        <end position="254"/>
    </location>
</feature>
<sequence>MGSSTCDVIRPRFFPNDFAPMSQSSSDAQESTDLPTFPQNEKIRLLCSPPRLLTASTSTLDVYHNKDSETYAVLKAVMKNLCTKKTSASSYKTKNGSFNQVPTTPNNHSSHPSSSQPTHHGLKLPPLYIPTHYRTSKKAITMEKNNSRPLLHARLPQPTLEPPPPLVHQSTTLPSPTRLPRTLKLRLSSTNKTNSTPQLNLPPLVESQFNSQPTHPPQSHSQPSLASKFGSQPISTTEPGSDFDSENETNEDVEIQQSQPVSRKRAWVVNVIDDQGTKNTKPLTVNDVWSLSPNERVVVEWNDEDQATADSGALLNRFLGHLARDSDIFPISYTS</sequence>
<gene>
    <name evidence="2" type="ORF">Fmac_008570</name>
</gene>
<name>A0ABD1MXT7_9FABA</name>
<feature type="region of interest" description="Disordered" evidence="1">
    <location>
        <begin position="154"/>
        <end position="260"/>
    </location>
</feature>
<dbReference type="Proteomes" id="UP001603857">
    <property type="component" value="Unassembled WGS sequence"/>
</dbReference>
<feature type="region of interest" description="Disordered" evidence="1">
    <location>
        <begin position="14"/>
        <end position="35"/>
    </location>
</feature>
<reference evidence="2 3" key="1">
    <citation type="submission" date="2024-08" db="EMBL/GenBank/DDBJ databases">
        <title>Insights into the chromosomal genome structure of Flemingia macrophylla.</title>
        <authorList>
            <person name="Ding Y."/>
            <person name="Zhao Y."/>
            <person name="Bi W."/>
            <person name="Wu M."/>
            <person name="Zhao G."/>
            <person name="Gong Y."/>
            <person name="Li W."/>
            <person name="Zhang P."/>
        </authorList>
    </citation>
    <scope>NUCLEOTIDE SEQUENCE [LARGE SCALE GENOMIC DNA]</scope>
    <source>
        <strain evidence="2">DYQJB</strain>
        <tissue evidence="2">Leaf</tissue>
    </source>
</reference>
<feature type="compositionally biased region" description="Polar residues" evidence="1">
    <location>
        <begin position="229"/>
        <end position="239"/>
    </location>
</feature>
<protein>
    <submittedName>
        <fullName evidence="2">Uncharacterized protein</fullName>
    </submittedName>
</protein>
<evidence type="ECO:0000313" key="3">
    <source>
        <dbReference type="Proteomes" id="UP001603857"/>
    </source>
</evidence>
<keyword evidence="3" id="KW-1185">Reference proteome</keyword>
<feature type="compositionally biased region" description="Polar residues" evidence="1">
    <location>
        <begin position="21"/>
        <end position="35"/>
    </location>
</feature>
<feature type="compositionally biased region" description="Low complexity" evidence="1">
    <location>
        <begin position="170"/>
        <end position="190"/>
    </location>
</feature>
<proteinExistence type="predicted"/>
<dbReference type="EMBL" id="JBGMDY010000003">
    <property type="protein sequence ID" value="KAL2340630.1"/>
    <property type="molecule type" value="Genomic_DNA"/>
</dbReference>
<evidence type="ECO:0000256" key="1">
    <source>
        <dbReference type="SAM" id="MobiDB-lite"/>
    </source>
</evidence>
<feature type="compositionally biased region" description="Low complexity" evidence="1">
    <location>
        <begin position="211"/>
        <end position="224"/>
    </location>
</feature>
<accession>A0ABD1MXT7</accession>